<keyword evidence="1" id="KW-1133">Transmembrane helix</keyword>
<comment type="caution">
    <text evidence="3">The sequence shown here is derived from an EMBL/GenBank/DDBJ whole genome shotgun (WGS) entry which is preliminary data.</text>
</comment>
<feature type="chain" id="PRO_5036121956" evidence="2">
    <location>
        <begin position="24"/>
        <end position="76"/>
    </location>
</feature>
<dbReference type="EMBL" id="SJOL01008988">
    <property type="protein sequence ID" value="TGZ59130.1"/>
    <property type="molecule type" value="Genomic_DNA"/>
</dbReference>
<keyword evidence="2" id="KW-0732">Signal</keyword>
<organism evidence="3 4">
    <name type="scientific">Opisthorchis felineus</name>
    <dbReference type="NCBI Taxonomy" id="147828"/>
    <lineage>
        <taxon>Eukaryota</taxon>
        <taxon>Metazoa</taxon>
        <taxon>Spiralia</taxon>
        <taxon>Lophotrochozoa</taxon>
        <taxon>Platyhelminthes</taxon>
        <taxon>Trematoda</taxon>
        <taxon>Digenea</taxon>
        <taxon>Opisthorchiida</taxon>
        <taxon>Opisthorchiata</taxon>
        <taxon>Opisthorchiidae</taxon>
        <taxon>Opisthorchis</taxon>
    </lineage>
</organism>
<proteinExistence type="predicted"/>
<dbReference type="EMBL" id="SJOL01008988">
    <property type="protein sequence ID" value="TGZ59128.1"/>
    <property type="molecule type" value="Genomic_DNA"/>
</dbReference>
<dbReference type="Proteomes" id="UP000308267">
    <property type="component" value="Unassembled WGS sequence"/>
</dbReference>
<dbReference type="PROSITE" id="PS51257">
    <property type="entry name" value="PROKAR_LIPOPROTEIN"/>
    <property type="match status" value="1"/>
</dbReference>
<protein>
    <submittedName>
        <fullName evidence="3">Uncharacterized protein</fullName>
    </submittedName>
</protein>
<gene>
    <name evidence="3" type="ORF">CRM22_009232</name>
</gene>
<reference evidence="3 4" key="1">
    <citation type="journal article" date="2019" name="BMC Genomics">
        <title>New insights from Opisthorchis felineus genome: update on genomics of the epidemiologically important liver flukes.</title>
        <authorList>
            <person name="Ershov N.I."/>
            <person name="Mordvinov V.A."/>
            <person name="Prokhortchouk E.B."/>
            <person name="Pakharukova M.Y."/>
            <person name="Gunbin K.V."/>
            <person name="Ustyantsev K."/>
            <person name="Genaev M.A."/>
            <person name="Blinov A.G."/>
            <person name="Mazur A."/>
            <person name="Boulygina E."/>
            <person name="Tsygankova S."/>
            <person name="Khrameeva E."/>
            <person name="Chekanov N."/>
            <person name="Fan G."/>
            <person name="Xiao A."/>
            <person name="Zhang H."/>
            <person name="Xu X."/>
            <person name="Yang H."/>
            <person name="Solovyev V."/>
            <person name="Lee S.M."/>
            <person name="Liu X."/>
            <person name="Afonnikov D.A."/>
            <person name="Skryabin K.G."/>
        </authorList>
    </citation>
    <scope>NUCLEOTIDE SEQUENCE [LARGE SCALE GENOMIC DNA]</scope>
    <source>
        <strain evidence="3">AK-0245</strain>
        <tissue evidence="3">Whole organism</tissue>
    </source>
</reference>
<evidence type="ECO:0000313" key="3">
    <source>
        <dbReference type="EMBL" id="TGZ59129.1"/>
    </source>
</evidence>
<accession>A0A4S2LEN8</accession>
<feature type="signal peptide" evidence="2">
    <location>
        <begin position="1"/>
        <end position="23"/>
    </location>
</feature>
<sequence>MFGNAKIVVLFTLLAAVLSCCSASPSQGITTVEEAIEAILSTLRVFAMLSGLFLILAILLVIFTTILCFYRRDGHN</sequence>
<dbReference type="EMBL" id="SJOL01008988">
    <property type="protein sequence ID" value="TGZ59129.1"/>
    <property type="molecule type" value="Genomic_DNA"/>
</dbReference>
<evidence type="ECO:0000313" key="4">
    <source>
        <dbReference type="Proteomes" id="UP000308267"/>
    </source>
</evidence>
<keyword evidence="4" id="KW-1185">Reference proteome</keyword>
<keyword evidence="1" id="KW-0472">Membrane</keyword>
<keyword evidence="1" id="KW-0812">Transmembrane</keyword>
<evidence type="ECO:0000256" key="2">
    <source>
        <dbReference type="SAM" id="SignalP"/>
    </source>
</evidence>
<feature type="transmembrane region" description="Helical" evidence="1">
    <location>
        <begin position="47"/>
        <end position="70"/>
    </location>
</feature>
<name>A0A4S2LEN8_OPIFE</name>
<evidence type="ECO:0000256" key="1">
    <source>
        <dbReference type="SAM" id="Phobius"/>
    </source>
</evidence>
<dbReference type="AlphaFoldDB" id="A0A4S2LEN8"/>